<evidence type="ECO:0000313" key="2">
    <source>
        <dbReference type="EMBL" id="OAG39101.1"/>
    </source>
</evidence>
<feature type="region of interest" description="Disordered" evidence="1">
    <location>
        <begin position="1"/>
        <end position="209"/>
    </location>
</feature>
<evidence type="ECO:0000313" key="3">
    <source>
        <dbReference type="Proteomes" id="UP000077002"/>
    </source>
</evidence>
<gene>
    <name evidence="2" type="ORF">AYO21_06652</name>
</gene>
<name>A0A177F5Z1_9EURO</name>
<dbReference type="InterPro" id="IPR017956">
    <property type="entry name" value="AT_hook_DNA-bd_motif"/>
</dbReference>
<protein>
    <submittedName>
        <fullName evidence="2">Uncharacterized protein</fullName>
    </submittedName>
</protein>
<feature type="region of interest" description="Disordered" evidence="1">
    <location>
        <begin position="380"/>
        <end position="417"/>
    </location>
</feature>
<sequence>MAEAQVQVQGATTTKKRGRPAKKQSLDDEGVVLLQQQESKTDAAEMEMVHTLKPKSRGRPSSSAATTASKTSSLAASARSGRAKQVPPTAGAGGAAVEEEVVGSVSSGKGSASAKRKPSSAAGGVKTPEAAPSKARKSTAAKVSSGQNDTASSISTSSSATLTATATVTEKKTKAKATAKKGETEISSQTTSQQPGTSRMSTSSSTPTSKILGHAKAFSEKSSQLQLDILRLVNEREARHLSSRDIEAEIHEVSTRAAQIPSEADVISPVPAPAPALETISTGPRHVIGEAPSMIIAATASAASNTAHNTAVTSDAAHVHAFTTQTTVSFSQQQPQHLYPPPSVLSSPIATAQTQHQVRGYSSTKALPMSTTIALAARQQNSPNASGGSRPSMPPRPTIPPEVPNAPKLTELPLEQLKKDPRYRKASTRYTTFVVALPFAIFMDDCPNPQFTTSIPPPPLSPTQFMPTRICVYWLMDAAIPSGLVGVIRQIANTRSTCKKSVRPELGRLRE</sequence>
<dbReference type="EMBL" id="LVKK01000047">
    <property type="protein sequence ID" value="OAG39101.1"/>
    <property type="molecule type" value="Genomic_DNA"/>
</dbReference>
<feature type="compositionally biased region" description="Low complexity" evidence="1">
    <location>
        <begin position="59"/>
        <end position="80"/>
    </location>
</feature>
<feature type="compositionally biased region" description="Low complexity" evidence="1">
    <location>
        <begin position="187"/>
        <end position="209"/>
    </location>
</feature>
<feature type="compositionally biased region" description="Basic and acidic residues" evidence="1">
    <location>
        <begin position="39"/>
        <end position="50"/>
    </location>
</feature>
<dbReference type="OrthoDB" id="3784821at2759"/>
<organism evidence="2 3">
    <name type="scientific">Fonsecaea monophora</name>
    <dbReference type="NCBI Taxonomy" id="254056"/>
    <lineage>
        <taxon>Eukaryota</taxon>
        <taxon>Fungi</taxon>
        <taxon>Dikarya</taxon>
        <taxon>Ascomycota</taxon>
        <taxon>Pezizomycotina</taxon>
        <taxon>Eurotiomycetes</taxon>
        <taxon>Chaetothyriomycetidae</taxon>
        <taxon>Chaetothyriales</taxon>
        <taxon>Herpotrichiellaceae</taxon>
        <taxon>Fonsecaea</taxon>
    </lineage>
</organism>
<dbReference type="Proteomes" id="UP000077002">
    <property type="component" value="Unassembled WGS sequence"/>
</dbReference>
<feature type="compositionally biased region" description="Low complexity" evidence="1">
    <location>
        <begin position="150"/>
        <end position="168"/>
    </location>
</feature>
<dbReference type="RefSeq" id="XP_022511053.1">
    <property type="nucleotide sequence ID" value="XM_022656611.1"/>
</dbReference>
<feature type="compositionally biased region" description="Pro residues" evidence="1">
    <location>
        <begin position="392"/>
        <end position="404"/>
    </location>
</feature>
<accession>A0A177F5Z1</accession>
<feature type="compositionally biased region" description="Polar residues" evidence="1">
    <location>
        <begin position="1"/>
        <end position="13"/>
    </location>
</feature>
<feature type="compositionally biased region" description="Low complexity" evidence="1">
    <location>
        <begin position="102"/>
        <end position="124"/>
    </location>
</feature>
<keyword evidence="3" id="KW-1185">Reference proteome</keyword>
<reference evidence="2 3" key="1">
    <citation type="submission" date="2016-03" db="EMBL/GenBank/DDBJ databases">
        <title>Draft genome sequence of the Fonsecaea monophora CBS 269.37.</title>
        <authorList>
            <person name="Bombassaro A."/>
            <person name="Vinicius W.A."/>
            <person name="De Hoog S."/>
            <person name="Sun J."/>
            <person name="Souza E.M."/>
            <person name="Raittz R.T."/>
            <person name="Costa F."/>
            <person name="Leao A.C."/>
            <person name="Tadra-Sfeir M.Z."/>
            <person name="Baura V."/>
            <person name="Balsanelli E."/>
            <person name="Pedrosa F.O."/>
            <person name="Moreno L.F."/>
            <person name="Steffens M.B."/>
            <person name="Xi L."/>
            <person name="Bocca A.L."/>
            <person name="Felipe M.S."/>
            <person name="Teixeira M."/>
            <person name="Telles Filho F.Q."/>
            <person name="Azevedo C.M."/>
            <person name="Gomes R."/>
            <person name="Vicente V.A."/>
        </authorList>
    </citation>
    <scope>NUCLEOTIDE SEQUENCE [LARGE SCALE GENOMIC DNA]</scope>
    <source>
        <strain evidence="2 3">CBS 269.37</strain>
    </source>
</reference>
<dbReference type="GO" id="GO:0003677">
    <property type="term" value="F:DNA binding"/>
    <property type="evidence" value="ECO:0007669"/>
    <property type="project" value="InterPro"/>
</dbReference>
<comment type="caution">
    <text evidence="2">The sequence shown here is derived from an EMBL/GenBank/DDBJ whole genome shotgun (WGS) entry which is preliminary data.</text>
</comment>
<dbReference type="Pfam" id="PF02178">
    <property type="entry name" value="AT_hook"/>
    <property type="match status" value="2"/>
</dbReference>
<dbReference type="SMART" id="SM00384">
    <property type="entry name" value="AT_hook"/>
    <property type="match status" value="2"/>
</dbReference>
<evidence type="ECO:0000256" key="1">
    <source>
        <dbReference type="SAM" id="MobiDB-lite"/>
    </source>
</evidence>
<proteinExistence type="predicted"/>
<dbReference type="GeneID" id="34601810"/>
<dbReference type="AlphaFoldDB" id="A0A177F5Z1"/>